<evidence type="ECO:0000256" key="3">
    <source>
        <dbReference type="SAM" id="SignalP"/>
    </source>
</evidence>
<keyword evidence="2" id="KW-1133">Transmembrane helix</keyword>
<evidence type="ECO:0000313" key="4">
    <source>
        <dbReference type="EMBL" id="KAK0666994.1"/>
    </source>
</evidence>
<organism evidence="4 5">
    <name type="scientific">Cercophora samala</name>
    <dbReference type="NCBI Taxonomy" id="330535"/>
    <lineage>
        <taxon>Eukaryota</taxon>
        <taxon>Fungi</taxon>
        <taxon>Dikarya</taxon>
        <taxon>Ascomycota</taxon>
        <taxon>Pezizomycotina</taxon>
        <taxon>Sordariomycetes</taxon>
        <taxon>Sordariomycetidae</taxon>
        <taxon>Sordariales</taxon>
        <taxon>Lasiosphaeriaceae</taxon>
        <taxon>Cercophora</taxon>
    </lineage>
</organism>
<evidence type="ECO:0000256" key="2">
    <source>
        <dbReference type="SAM" id="Phobius"/>
    </source>
</evidence>
<evidence type="ECO:0000256" key="1">
    <source>
        <dbReference type="SAM" id="MobiDB-lite"/>
    </source>
</evidence>
<feature type="transmembrane region" description="Helical" evidence="2">
    <location>
        <begin position="180"/>
        <end position="204"/>
    </location>
</feature>
<feature type="region of interest" description="Disordered" evidence="1">
    <location>
        <begin position="211"/>
        <end position="283"/>
    </location>
</feature>
<protein>
    <submittedName>
        <fullName evidence="4">Uncharacterized protein</fullName>
    </submittedName>
</protein>
<accession>A0AA39Z9Z0</accession>
<sequence>MSSHKPIWLASTLALLLVSSGIDGVQAQEPACYDTWGNKDTNQVPCYGPGSTPDAKTTTHCCNKNDYCLSNGLCMSPQANNLMTQQGCTDKDWTGSSCNRLCQPEKRNNLLPSIPLIPCPTSLNSSSGLQFCCGSNPEEAATCCESSSSSFPIPSGTLLLPPSPSPSDPAASSTSETLKIGLGIGLGIGIPIFAVLLVVAYFLAHPRYPPSTSNDNQAKHRYHPSNLSTGWHLRAPSRTTVRGGYRGHEKRDSFGKVDTNVGPPSEDGDFPNPEGSSGAAAAAWPPTGTNVAAAIAAWANINAHHLGGNDSDAPPSPKEMDARSRAGSRLRYYFRGETPTPGRYELPAEGTDQKGRKIGLGAVVGVGVREVVGGDQELDACRPPGYCEEEGEEEEQGVGTMGTTGTIGQDSMTINLGAMPVTPMGVGTMNGTMPRGEQVSPLTAVEGGQGQGMFNANGGVVLDKVVSGEVLGQGHER</sequence>
<keyword evidence="3" id="KW-0732">Signal</keyword>
<dbReference type="AlphaFoldDB" id="A0AA39Z9Z0"/>
<proteinExistence type="predicted"/>
<evidence type="ECO:0000313" key="5">
    <source>
        <dbReference type="Proteomes" id="UP001174997"/>
    </source>
</evidence>
<reference evidence="4" key="1">
    <citation type="submission" date="2023-06" db="EMBL/GenBank/DDBJ databases">
        <title>Genome-scale phylogeny and comparative genomics of the fungal order Sordariales.</title>
        <authorList>
            <consortium name="Lawrence Berkeley National Laboratory"/>
            <person name="Hensen N."/>
            <person name="Bonometti L."/>
            <person name="Westerberg I."/>
            <person name="Brannstrom I.O."/>
            <person name="Guillou S."/>
            <person name="Cros-Aarteil S."/>
            <person name="Calhoun S."/>
            <person name="Haridas S."/>
            <person name="Kuo A."/>
            <person name="Mondo S."/>
            <person name="Pangilinan J."/>
            <person name="Riley R."/>
            <person name="Labutti K."/>
            <person name="Andreopoulos B."/>
            <person name="Lipzen A."/>
            <person name="Chen C."/>
            <person name="Yanf M."/>
            <person name="Daum C."/>
            <person name="Ng V."/>
            <person name="Clum A."/>
            <person name="Steindorff A."/>
            <person name="Ohm R."/>
            <person name="Martin F."/>
            <person name="Silar P."/>
            <person name="Natvig D."/>
            <person name="Lalanne C."/>
            <person name="Gautier V."/>
            <person name="Ament-Velasquez S.L."/>
            <person name="Kruys A."/>
            <person name="Hutchinson M.I."/>
            <person name="Powell A.J."/>
            <person name="Barry K."/>
            <person name="Miller A.N."/>
            <person name="Grigoriev I.V."/>
            <person name="Debuchy R."/>
            <person name="Gladieux P."/>
            <person name="Thoren M.H."/>
            <person name="Johannesson H."/>
        </authorList>
    </citation>
    <scope>NUCLEOTIDE SEQUENCE</scope>
    <source>
        <strain evidence="4">CBS 307.81</strain>
    </source>
</reference>
<feature type="region of interest" description="Disordered" evidence="1">
    <location>
        <begin position="306"/>
        <end position="326"/>
    </location>
</feature>
<keyword evidence="2" id="KW-0472">Membrane</keyword>
<keyword evidence="5" id="KW-1185">Reference proteome</keyword>
<feature type="chain" id="PRO_5041338497" evidence="3">
    <location>
        <begin position="28"/>
        <end position="477"/>
    </location>
</feature>
<keyword evidence="2" id="KW-0812">Transmembrane</keyword>
<dbReference type="Proteomes" id="UP001174997">
    <property type="component" value="Unassembled WGS sequence"/>
</dbReference>
<gene>
    <name evidence="4" type="ORF">QBC41DRAFT_279872</name>
</gene>
<feature type="signal peptide" evidence="3">
    <location>
        <begin position="1"/>
        <end position="27"/>
    </location>
</feature>
<feature type="compositionally biased region" description="Basic and acidic residues" evidence="1">
    <location>
        <begin position="246"/>
        <end position="255"/>
    </location>
</feature>
<feature type="region of interest" description="Disordered" evidence="1">
    <location>
        <begin position="155"/>
        <end position="174"/>
    </location>
</feature>
<comment type="caution">
    <text evidence="4">The sequence shown here is derived from an EMBL/GenBank/DDBJ whole genome shotgun (WGS) entry which is preliminary data.</text>
</comment>
<dbReference type="EMBL" id="JAULSY010000079">
    <property type="protein sequence ID" value="KAK0666994.1"/>
    <property type="molecule type" value="Genomic_DNA"/>
</dbReference>
<name>A0AA39Z9Z0_9PEZI</name>